<name>G0PLG5_CAEBE</name>
<sequence>MNISFKILSIGQVMNPEWQTLDDDAYVFPLTREGLQNAIQSHLETSKPVIPIYQMTQLEDIAISSGQFTNYIIYESSDFVYASVVDGTPNGFVSACRCIESEITQEEWIQP</sequence>
<evidence type="ECO:0000313" key="2">
    <source>
        <dbReference type="Proteomes" id="UP000008068"/>
    </source>
</evidence>
<dbReference type="InParanoid" id="G0PLG5"/>
<gene>
    <name evidence="1" type="ORF">CAEBREN_03631</name>
</gene>
<evidence type="ECO:0000313" key="1">
    <source>
        <dbReference type="EMBL" id="EGT34960.1"/>
    </source>
</evidence>
<proteinExistence type="predicted"/>
<dbReference type="HOGENOM" id="CLU_2160599_0_0_1"/>
<keyword evidence="2" id="KW-1185">Reference proteome</keyword>
<accession>G0PLG5</accession>
<organism evidence="2">
    <name type="scientific">Caenorhabditis brenneri</name>
    <name type="common">Nematode worm</name>
    <dbReference type="NCBI Taxonomy" id="135651"/>
    <lineage>
        <taxon>Eukaryota</taxon>
        <taxon>Metazoa</taxon>
        <taxon>Ecdysozoa</taxon>
        <taxon>Nematoda</taxon>
        <taxon>Chromadorea</taxon>
        <taxon>Rhabditida</taxon>
        <taxon>Rhabditina</taxon>
        <taxon>Rhabditomorpha</taxon>
        <taxon>Rhabditoidea</taxon>
        <taxon>Rhabditidae</taxon>
        <taxon>Peloderinae</taxon>
        <taxon>Caenorhabditis</taxon>
    </lineage>
</organism>
<dbReference type="Proteomes" id="UP000008068">
    <property type="component" value="Unassembled WGS sequence"/>
</dbReference>
<dbReference type="EMBL" id="GL381087">
    <property type="protein sequence ID" value="EGT34960.1"/>
    <property type="molecule type" value="Genomic_DNA"/>
</dbReference>
<reference evidence="2" key="1">
    <citation type="submission" date="2011-07" db="EMBL/GenBank/DDBJ databases">
        <authorList>
            <consortium name="Caenorhabditis brenneri Sequencing and Analysis Consortium"/>
            <person name="Wilson R.K."/>
        </authorList>
    </citation>
    <scope>NUCLEOTIDE SEQUENCE [LARGE SCALE GENOMIC DNA]</scope>
    <source>
        <strain evidence="2">PB2801</strain>
    </source>
</reference>
<dbReference type="AlphaFoldDB" id="G0PLG5"/>
<protein>
    <submittedName>
        <fullName evidence="1">Uncharacterized protein</fullName>
    </submittedName>
</protein>